<dbReference type="RefSeq" id="WP_308118904.1">
    <property type="nucleotide sequence ID" value="NZ_JACCFO010000001.1"/>
</dbReference>
<gene>
    <name evidence="7" type="ORF">HNR12_003772</name>
</gene>
<dbReference type="PANTHER" id="PTHR30168:SF0">
    <property type="entry name" value="INNER MEMBRANE PROTEIN"/>
    <property type="match status" value="1"/>
</dbReference>
<organism evidence="7 8">
    <name type="scientific">Streptomonospora nanhaiensis</name>
    <dbReference type="NCBI Taxonomy" id="1323731"/>
    <lineage>
        <taxon>Bacteria</taxon>
        <taxon>Bacillati</taxon>
        <taxon>Actinomycetota</taxon>
        <taxon>Actinomycetes</taxon>
        <taxon>Streptosporangiales</taxon>
        <taxon>Nocardiopsidaceae</taxon>
        <taxon>Streptomonospora</taxon>
    </lineage>
</organism>
<dbReference type="EMBL" id="JACCFO010000001">
    <property type="protein sequence ID" value="NYI97495.1"/>
    <property type="molecule type" value="Genomic_DNA"/>
</dbReference>
<dbReference type="InterPro" id="IPR007343">
    <property type="entry name" value="Uncharacterised_pept_Zn_put"/>
</dbReference>
<feature type="region of interest" description="Disordered" evidence="5">
    <location>
        <begin position="278"/>
        <end position="299"/>
    </location>
</feature>
<dbReference type="Proteomes" id="UP000575985">
    <property type="component" value="Unassembled WGS sequence"/>
</dbReference>
<evidence type="ECO:0000256" key="6">
    <source>
        <dbReference type="SAM" id="Phobius"/>
    </source>
</evidence>
<keyword evidence="8" id="KW-1185">Reference proteome</keyword>
<protein>
    <recommendedName>
        <fullName evidence="9">Peptidase</fullName>
    </recommendedName>
</protein>
<dbReference type="PANTHER" id="PTHR30168">
    <property type="entry name" value="PUTATIVE MEMBRANE PROTEIN YPFJ"/>
    <property type="match status" value="1"/>
</dbReference>
<dbReference type="GO" id="GO:0016020">
    <property type="term" value="C:membrane"/>
    <property type="evidence" value="ECO:0007669"/>
    <property type="project" value="UniProtKB-SubCell"/>
</dbReference>
<keyword evidence="2 6" id="KW-0812">Transmembrane</keyword>
<feature type="compositionally biased region" description="Basic and acidic residues" evidence="5">
    <location>
        <begin position="278"/>
        <end position="290"/>
    </location>
</feature>
<name>A0A853BRZ1_9ACTN</name>
<evidence type="ECO:0000313" key="8">
    <source>
        <dbReference type="Proteomes" id="UP000575985"/>
    </source>
</evidence>
<evidence type="ECO:0000256" key="3">
    <source>
        <dbReference type="ARBA" id="ARBA00022989"/>
    </source>
</evidence>
<comment type="subcellular location">
    <subcellularLocation>
        <location evidence="1">Membrane</location>
        <topology evidence="1">Single-pass membrane protein</topology>
    </subcellularLocation>
</comment>
<evidence type="ECO:0000256" key="2">
    <source>
        <dbReference type="ARBA" id="ARBA00022692"/>
    </source>
</evidence>
<reference evidence="7 8" key="1">
    <citation type="submission" date="2020-07" db="EMBL/GenBank/DDBJ databases">
        <title>Sequencing the genomes of 1000 actinobacteria strains.</title>
        <authorList>
            <person name="Klenk H.-P."/>
        </authorList>
    </citation>
    <scope>NUCLEOTIDE SEQUENCE [LARGE SCALE GENOMIC DNA]</scope>
    <source>
        <strain evidence="7 8">DSM 45927</strain>
    </source>
</reference>
<sequence length="322" mass="34282">MAERFGGFGTAAGRHAALPRYARRPPRQRLGTAVSLALCTGLAAIGLAAFLSVSAMFGPPAHAGPATGLPAGTAPAADETPVGDDTGADILTQNPLYATGAMAEVECEAPPLDAHDPASMENFLHDITDCLDRAWAEQFAGTGAEFEPPSRIYWYTAGQSPCGNFPTAGTAAFYCQANKGLYLGISDIVDNSNDSTRRETYTFLLSHEYAHHVQGEAGILQYFHHTRAAEDDPAAQDLLTRRSELQANCLGGLFLGAAADSYPVGADEHDAILDDAERRGDYNSGDRTHGSPENGRLWTAHGMDRVDPAACNTWEAREELVD</sequence>
<evidence type="ECO:0000313" key="7">
    <source>
        <dbReference type="EMBL" id="NYI97495.1"/>
    </source>
</evidence>
<evidence type="ECO:0000256" key="1">
    <source>
        <dbReference type="ARBA" id="ARBA00004167"/>
    </source>
</evidence>
<keyword evidence="3 6" id="KW-1133">Transmembrane helix</keyword>
<dbReference type="AlphaFoldDB" id="A0A853BRZ1"/>
<feature type="transmembrane region" description="Helical" evidence="6">
    <location>
        <begin position="30"/>
        <end position="51"/>
    </location>
</feature>
<dbReference type="Pfam" id="PF04228">
    <property type="entry name" value="Zn_peptidase"/>
    <property type="match status" value="1"/>
</dbReference>
<evidence type="ECO:0000256" key="4">
    <source>
        <dbReference type="ARBA" id="ARBA00023136"/>
    </source>
</evidence>
<accession>A0A853BRZ1</accession>
<keyword evidence="4 6" id="KW-0472">Membrane</keyword>
<comment type="caution">
    <text evidence="7">The sequence shown here is derived from an EMBL/GenBank/DDBJ whole genome shotgun (WGS) entry which is preliminary data.</text>
</comment>
<evidence type="ECO:0000256" key="5">
    <source>
        <dbReference type="SAM" id="MobiDB-lite"/>
    </source>
</evidence>
<proteinExistence type="predicted"/>
<evidence type="ECO:0008006" key="9">
    <source>
        <dbReference type="Google" id="ProtNLM"/>
    </source>
</evidence>